<reference evidence="1 2" key="1">
    <citation type="journal article" date="2019" name="Commun. Biol.">
        <title>The bagworm genome reveals a unique fibroin gene that provides high tensile strength.</title>
        <authorList>
            <person name="Kono N."/>
            <person name="Nakamura H."/>
            <person name="Ohtoshi R."/>
            <person name="Tomita M."/>
            <person name="Numata K."/>
            <person name="Arakawa K."/>
        </authorList>
    </citation>
    <scope>NUCLEOTIDE SEQUENCE [LARGE SCALE GENOMIC DNA]</scope>
</reference>
<dbReference type="Proteomes" id="UP000299102">
    <property type="component" value="Unassembled WGS sequence"/>
</dbReference>
<name>A0A4C1SRN9_EUMVA</name>
<keyword evidence="2" id="KW-1185">Reference proteome</keyword>
<evidence type="ECO:0000313" key="1">
    <source>
        <dbReference type="EMBL" id="GBP03711.1"/>
    </source>
</evidence>
<sequence length="158" mass="18043">MIRGKNKWSKTVTQWYPRDGRTRGRHQKKWEDDIRQTVGITWGRVAIGKPEWRKLEEAFVTLANGHTKMEQKIIALHTGLSDEGWERTVIYSDDLGVGLGFMLRSCVGHWLLNICVSEYSGHEKELELFMDSANIDILCIGSGTVSCSLAFQREADRS</sequence>
<accession>A0A4C1SRN9</accession>
<protein>
    <submittedName>
        <fullName evidence="1">Uncharacterized protein</fullName>
    </submittedName>
</protein>
<organism evidence="1 2">
    <name type="scientific">Eumeta variegata</name>
    <name type="common">Bagworm moth</name>
    <name type="synonym">Eumeta japonica</name>
    <dbReference type="NCBI Taxonomy" id="151549"/>
    <lineage>
        <taxon>Eukaryota</taxon>
        <taxon>Metazoa</taxon>
        <taxon>Ecdysozoa</taxon>
        <taxon>Arthropoda</taxon>
        <taxon>Hexapoda</taxon>
        <taxon>Insecta</taxon>
        <taxon>Pterygota</taxon>
        <taxon>Neoptera</taxon>
        <taxon>Endopterygota</taxon>
        <taxon>Lepidoptera</taxon>
        <taxon>Glossata</taxon>
        <taxon>Ditrysia</taxon>
        <taxon>Tineoidea</taxon>
        <taxon>Psychidae</taxon>
        <taxon>Oiketicinae</taxon>
        <taxon>Eumeta</taxon>
    </lineage>
</organism>
<evidence type="ECO:0000313" key="2">
    <source>
        <dbReference type="Proteomes" id="UP000299102"/>
    </source>
</evidence>
<gene>
    <name evidence="1" type="ORF">EVAR_73078_1</name>
</gene>
<comment type="caution">
    <text evidence="1">The sequence shown here is derived from an EMBL/GenBank/DDBJ whole genome shotgun (WGS) entry which is preliminary data.</text>
</comment>
<proteinExistence type="predicted"/>
<dbReference type="EMBL" id="BGZK01003687">
    <property type="protein sequence ID" value="GBP03711.1"/>
    <property type="molecule type" value="Genomic_DNA"/>
</dbReference>
<dbReference type="OrthoDB" id="410104at2759"/>
<dbReference type="AlphaFoldDB" id="A0A4C1SRN9"/>